<keyword evidence="1" id="KW-0472">Membrane</keyword>
<reference evidence="2" key="2">
    <citation type="submission" date="2021-08" db="EMBL/GenBank/DDBJ databases">
        <authorList>
            <person name="Tani A."/>
            <person name="Ola A."/>
            <person name="Ogura Y."/>
            <person name="Katsura K."/>
            <person name="Hayashi T."/>
        </authorList>
    </citation>
    <scope>NUCLEOTIDE SEQUENCE</scope>
    <source>
        <strain evidence="2">DSM 16372</strain>
    </source>
</reference>
<dbReference type="Proteomes" id="UP001055247">
    <property type="component" value="Unassembled WGS sequence"/>
</dbReference>
<keyword evidence="1" id="KW-0812">Transmembrane</keyword>
<feature type="transmembrane region" description="Helical" evidence="1">
    <location>
        <begin position="483"/>
        <end position="502"/>
    </location>
</feature>
<name>A0AAV4ZUZ6_9HYPH</name>
<gene>
    <name evidence="2" type="ORF">BHAOGJBA_5474</name>
</gene>
<feature type="transmembrane region" description="Helical" evidence="1">
    <location>
        <begin position="436"/>
        <end position="458"/>
    </location>
</feature>
<organism evidence="2 3">
    <name type="scientific">Methylobacterium hispanicum</name>
    <dbReference type="NCBI Taxonomy" id="270350"/>
    <lineage>
        <taxon>Bacteria</taxon>
        <taxon>Pseudomonadati</taxon>
        <taxon>Pseudomonadota</taxon>
        <taxon>Alphaproteobacteria</taxon>
        <taxon>Hyphomicrobiales</taxon>
        <taxon>Methylobacteriaceae</taxon>
        <taxon>Methylobacterium</taxon>
    </lineage>
</organism>
<evidence type="ECO:0000313" key="2">
    <source>
        <dbReference type="EMBL" id="GJD91921.1"/>
    </source>
</evidence>
<proteinExistence type="predicted"/>
<protein>
    <recommendedName>
        <fullName evidence="4">CR-type domain-containing protein</fullName>
    </recommendedName>
</protein>
<comment type="caution">
    <text evidence="2">The sequence shown here is derived from an EMBL/GenBank/DDBJ whole genome shotgun (WGS) entry which is preliminary data.</text>
</comment>
<keyword evidence="3" id="KW-1185">Reference proteome</keyword>
<evidence type="ECO:0000256" key="1">
    <source>
        <dbReference type="SAM" id="Phobius"/>
    </source>
</evidence>
<dbReference type="RefSeq" id="WP_238231806.1">
    <property type="nucleotide sequence ID" value="NZ_BPQO01000033.1"/>
</dbReference>
<evidence type="ECO:0000313" key="3">
    <source>
        <dbReference type="Proteomes" id="UP001055247"/>
    </source>
</evidence>
<feature type="transmembrane region" description="Helical" evidence="1">
    <location>
        <begin position="403"/>
        <end position="424"/>
    </location>
</feature>
<dbReference type="EMBL" id="BPQO01000033">
    <property type="protein sequence ID" value="GJD91921.1"/>
    <property type="molecule type" value="Genomic_DNA"/>
</dbReference>
<keyword evidence="1" id="KW-1133">Transmembrane helix</keyword>
<accession>A0AAV4ZUZ6</accession>
<evidence type="ECO:0008006" key="4">
    <source>
        <dbReference type="Google" id="ProtNLM"/>
    </source>
</evidence>
<reference evidence="2" key="1">
    <citation type="journal article" date="2016" name="Front. Microbiol.">
        <title>Genome Sequence of the Piezophilic, Mesophilic Sulfate-Reducing Bacterium Desulfovibrio indicus J2T.</title>
        <authorList>
            <person name="Cao J."/>
            <person name="Maignien L."/>
            <person name="Shao Z."/>
            <person name="Alain K."/>
            <person name="Jebbar M."/>
        </authorList>
    </citation>
    <scope>NUCLEOTIDE SEQUENCE</scope>
    <source>
        <strain evidence="2">DSM 16372</strain>
    </source>
</reference>
<sequence>MTATAAVATQVADLSRKPDLLAMFDIAGGHERVEARLRNALDGNGAAGADLEILERKASAQAIRVVAEADTSWSYGSRSFAGRAKGSIEYVSPGALKRVMKQRCEEWSKSKPVMDLLRSKLASDPKAGMLLPAEFPLGAVPHTVGCEEPCTQCRGLGTHDCHICRSGRVNCYHCGGLGELHVTGQQYRARCPTCRGSRTVGCQGCGAAGWVHCLPCGMSGIITTLCEGTVSAKVAYRTEPLDGFDPAWRAALTTNGHAWLVDICKAGNAPRLAEVPGGIVVQWSIAVQVLTQRFRILGKAYEAVFVGNKETVWSMPRFLDAAAKPIAEAISRAMPVEAFAFADRHPLSKDVRRVVLDGGEDEQIRERFESAVSPEFIQSLRLSLQRARDTIAAHAIKAAWRRAIPVSLLLVGYGVGTGLFGRLLPSPRGSGGATTGDLNLFAGLVVFCALVGASYWLAGNAGRNALKVALGTPVKAMPPQGKAPAIAALVGILLYAGIAYFVGRSSPDAGVAPVVSTPPHASASVKPVAAAVPSASDLYDRSFPKVAPPTVPFSGR</sequence>
<dbReference type="AlphaFoldDB" id="A0AAV4ZUZ6"/>